<dbReference type="PANTHER" id="PTHR40079">
    <property type="entry name" value="MANNAN ENDO-1,4-BETA-MANNOSIDASE E-RELATED"/>
    <property type="match status" value="1"/>
</dbReference>
<evidence type="ECO:0000256" key="1">
    <source>
        <dbReference type="ARBA" id="ARBA00007754"/>
    </source>
</evidence>
<dbReference type="Gene3D" id="3.20.20.80">
    <property type="entry name" value="Glycosidases"/>
    <property type="match status" value="1"/>
</dbReference>
<dbReference type="InterPro" id="IPR026444">
    <property type="entry name" value="Secre_tail"/>
</dbReference>
<evidence type="ECO:0000313" key="7">
    <source>
        <dbReference type="EMBL" id="ALI98493.1"/>
    </source>
</evidence>
<dbReference type="Proteomes" id="UP000061382">
    <property type="component" value="Chromosome"/>
</dbReference>
<dbReference type="Pfam" id="PF16990">
    <property type="entry name" value="CBM_35"/>
    <property type="match status" value="1"/>
</dbReference>
<dbReference type="InterPro" id="IPR008979">
    <property type="entry name" value="Galactose-bd-like_sf"/>
</dbReference>
<dbReference type="InterPro" id="IPR017853">
    <property type="entry name" value="GH"/>
</dbReference>
<reference evidence="7 8" key="1">
    <citation type="submission" date="2015-08" db="EMBL/GenBank/DDBJ databases">
        <title>Complete genome sequence of Rufibacter tibetensis strain 1351t, a radiation-resistant bacterium from tibet plateau.</title>
        <authorList>
            <person name="Dai J."/>
        </authorList>
    </citation>
    <scope>NUCLEOTIDE SEQUENCE [LARGE SCALE GENOMIC DNA]</scope>
    <source>
        <strain evidence="7 8">1351</strain>
    </source>
</reference>
<organism evidence="7 8">
    <name type="scientific">Rufibacter tibetensis</name>
    <dbReference type="NCBI Taxonomy" id="512763"/>
    <lineage>
        <taxon>Bacteria</taxon>
        <taxon>Pseudomonadati</taxon>
        <taxon>Bacteroidota</taxon>
        <taxon>Cytophagia</taxon>
        <taxon>Cytophagales</taxon>
        <taxon>Hymenobacteraceae</taxon>
        <taxon>Rufibacter</taxon>
    </lineage>
</organism>
<dbReference type="EMBL" id="CP012643">
    <property type="protein sequence ID" value="ALI98493.1"/>
    <property type="molecule type" value="Genomic_DNA"/>
</dbReference>
<name>A0A0P0CH61_9BACT</name>
<dbReference type="PANTHER" id="PTHR40079:SF4">
    <property type="entry name" value="GH26 DOMAIN-CONTAINING PROTEIN-RELATED"/>
    <property type="match status" value="1"/>
</dbReference>
<dbReference type="PRINTS" id="PR00739">
    <property type="entry name" value="GLHYDRLASE26"/>
</dbReference>
<dbReference type="SUPFAM" id="SSF49785">
    <property type="entry name" value="Galactose-binding domain-like"/>
    <property type="match status" value="1"/>
</dbReference>
<dbReference type="NCBIfam" id="TIGR04183">
    <property type="entry name" value="Por_Secre_tail"/>
    <property type="match status" value="1"/>
</dbReference>
<keyword evidence="3 4" id="KW-0326">Glycosidase</keyword>
<evidence type="ECO:0000259" key="5">
    <source>
        <dbReference type="PROSITE" id="PS51175"/>
    </source>
</evidence>
<evidence type="ECO:0008006" key="9">
    <source>
        <dbReference type="Google" id="ProtNLM"/>
    </source>
</evidence>
<dbReference type="InterPro" id="IPR022790">
    <property type="entry name" value="GH26_dom"/>
</dbReference>
<dbReference type="Pfam" id="PF18962">
    <property type="entry name" value="Por_Secre_tail"/>
    <property type="match status" value="1"/>
</dbReference>
<dbReference type="GO" id="GO:0016985">
    <property type="term" value="F:mannan endo-1,4-beta-mannosidase activity"/>
    <property type="evidence" value="ECO:0007669"/>
    <property type="project" value="InterPro"/>
</dbReference>
<feature type="active site" description="Proton donor" evidence="4">
    <location>
        <position position="335"/>
    </location>
</feature>
<evidence type="ECO:0000256" key="3">
    <source>
        <dbReference type="ARBA" id="ARBA00023295"/>
    </source>
</evidence>
<dbReference type="AlphaFoldDB" id="A0A0P0CH61"/>
<sequence>MKTLVHRLAKFSGQAPAVWLALVVFLLTALPSKAADIKLEAEDATLTGVTVARANAGYSGTGYVQGFDNSFAKNVRFTVNVPTTGIYDLTIRYGTPSSEKGYVLEVNGQRSEGMFPFVAGYGTAQSGKYQLTAGTNTITIGGGWGFYTLDYINLSPATIPLPAKPLKTLTDPNTTASTKNLFSYMVDLYGTKVLAAQQETNALQEIDYVRTHSGKDPAIGSFDLIEYSPSRIQHGANPAGFSEKAIQWANRDQGRGIISLMWHWNAPTDLINQAPDKLWWSGFYTRATTFNFAAALADKNGAKYQLMLRDIDAIAVELKKFQAQDIPVLWRPLHEAAGGWFWWGAQGAAPFKELWQILYDRLTNHHNLHNLIWVYTAERGKPEWYPGDAYVDIVGIDIYENTAVASNLSGQWTELQAMFNGKKLVTLSETGNLPNPDYIRTFGTWWSWFAVWNGADFIRKQPSSLIHSVFNDPDVITLDELPDWRNYRSVTGIDLENTFTHLSVYPNPANSGQLTIRITVTSPVKATFTLFNATGAKVAEVSKQFTSGANQVQIPLKNFPNGIYVLSIQKGAEQICRKVVVQKQ</sequence>
<feature type="active site" description="Nucleophile" evidence="4">
    <location>
        <position position="429"/>
    </location>
</feature>
<dbReference type="SUPFAM" id="SSF51445">
    <property type="entry name" value="(Trans)glycosidases"/>
    <property type="match status" value="1"/>
</dbReference>
<proteinExistence type="inferred from homology"/>
<dbReference type="Gene3D" id="2.60.120.260">
    <property type="entry name" value="Galactose-binding domain-like"/>
    <property type="match status" value="1"/>
</dbReference>
<dbReference type="OrthoDB" id="9816550at2"/>
<dbReference type="PROSITE" id="PS51764">
    <property type="entry name" value="GH26"/>
    <property type="match status" value="1"/>
</dbReference>
<evidence type="ECO:0000313" key="8">
    <source>
        <dbReference type="Proteomes" id="UP000061382"/>
    </source>
</evidence>
<feature type="domain" description="CBM6" evidence="5">
    <location>
        <begin position="37"/>
        <end position="155"/>
    </location>
</feature>
<dbReference type="PROSITE" id="PS51175">
    <property type="entry name" value="CBM6"/>
    <property type="match status" value="1"/>
</dbReference>
<dbReference type="RefSeq" id="WP_062542870.1">
    <property type="nucleotide sequence ID" value="NZ_CP012643.1"/>
</dbReference>
<protein>
    <recommendedName>
        <fullName evidence="9">Mannan endo-1,4-beta-mannosidase</fullName>
    </recommendedName>
</protein>
<evidence type="ECO:0000259" key="6">
    <source>
        <dbReference type="PROSITE" id="PS51764"/>
    </source>
</evidence>
<dbReference type="KEGG" id="rti:DC20_05265"/>
<evidence type="ECO:0000256" key="4">
    <source>
        <dbReference type="PROSITE-ProRule" id="PRU01100"/>
    </source>
</evidence>
<dbReference type="PATRIC" id="fig|512763.3.peg.1166"/>
<dbReference type="CDD" id="cd04086">
    <property type="entry name" value="CBM35_mannanase-like"/>
    <property type="match status" value="1"/>
</dbReference>
<feature type="domain" description="GH26" evidence="6">
    <location>
        <begin position="176"/>
        <end position="479"/>
    </location>
</feature>
<dbReference type="GO" id="GO:0030246">
    <property type="term" value="F:carbohydrate binding"/>
    <property type="evidence" value="ECO:0007669"/>
    <property type="project" value="InterPro"/>
</dbReference>
<dbReference type="InterPro" id="IPR005084">
    <property type="entry name" value="CBM6"/>
</dbReference>
<dbReference type="GO" id="GO:0006080">
    <property type="term" value="P:substituted mannan metabolic process"/>
    <property type="evidence" value="ECO:0007669"/>
    <property type="project" value="InterPro"/>
</dbReference>
<comment type="similarity">
    <text evidence="1 4">Belongs to the glycosyl hydrolase 26 family.</text>
</comment>
<dbReference type="Pfam" id="PF02156">
    <property type="entry name" value="Glyco_hydro_26"/>
    <property type="match status" value="1"/>
</dbReference>
<dbReference type="STRING" id="512763.DC20_05265"/>
<keyword evidence="8" id="KW-1185">Reference proteome</keyword>
<evidence type="ECO:0000256" key="2">
    <source>
        <dbReference type="ARBA" id="ARBA00022801"/>
    </source>
</evidence>
<accession>A0A0P0CH61</accession>
<gene>
    <name evidence="7" type="ORF">DC20_05265</name>
</gene>
<keyword evidence="2 4" id="KW-0378">Hydrolase</keyword>
<dbReference type="InterPro" id="IPR000805">
    <property type="entry name" value="Glyco_hydro_26"/>
</dbReference>